<dbReference type="SMART" id="SM00091">
    <property type="entry name" value="PAS"/>
    <property type="match status" value="1"/>
</dbReference>
<dbReference type="SUPFAM" id="SSF55785">
    <property type="entry name" value="PYP-like sensor domain (PAS domain)"/>
    <property type="match status" value="1"/>
</dbReference>
<evidence type="ECO:0000313" key="6">
    <source>
        <dbReference type="EMBL" id="GEO39345.1"/>
    </source>
</evidence>
<keyword evidence="2" id="KW-0732">Signal</keyword>
<dbReference type="InterPro" id="IPR000014">
    <property type="entry name" value="PAS"/>
</dbReference>
<keyword evidence="7" id="KW-1185">Reference proteome</keyword>
<dbReference type="PROSITE" id="PS50112">
    <property type="entry name" value="PAS"/>
    <property type="match status" value="1"/>
</dbReference>
<dbReference type="Gene3D" id="3.30.565.10">
    <property type="entry name" value="Histidine kinase-like ATPase, C-terminal domain"/>
    <property type="match status" value="1"/>
</dbReference>
<dbReference type="InterPro" id="IPR011495">
    <property type="entry name" value="Sig_transdc_His_kin_sub2_dim/P"/>
</dbReference>
<dbReference type="InterPro" id="IPR013655">
    <property type="entry name" value="PAS_fold_3"/>
</dbReference>
<keyword evidence="1" id="KW-0472">Membrane</keyword>
<feature type="domain" description="PAS" evidence="4">
    <location>
        <begin position="128"/>
        <end position="198"/>
    </location>
</feature>
<dbReference type="FunFam" id="3.30.450.20:FF:000099">
    <property type="entry name" value="Sensory box sensor histidine kinase"/>
    <property type="match status" value="1"/>
</dbReference>
<evidence type="ECO:0000313" key="7">
    <source>
        <dbReference type="Proteomes" id="UP000321523"/>
    </source>
</evidence>
<keyword evidence="1" id="KW-0812">Transmembrane</keyword>
<feature type="domain" description="PAC" evidence="5">
    <location>
        <begin position="201"/>
        <end position="253"/>
    </location>
</feature>
<evidence type="ECO:0000259" key="5">
    <source>
        <dbReference type="PROSITE" id="PS50113"/>
    </source>
</evidence>
<dbReference type="PANTHER" id="PTHR43065">
    <property type="entry name" value="SENSOR HISTIDINE KINASE"/>
    <property type="match status" value="1"/>
</dbReference>
<evidence type="ECO:0000259" key="4">
    <source>
        <dbReference type="PROSITE" id="PS50112"/>
    </source>
</evidence>
<dbReference type="SUPFAM" id="SSF55874">
    <property type="entry name" value="ATPase domain of HSP90 chaperone/DNA topoisomerase II/histidine kinase"/>
    <property type="match status" value="1"/>
</dbReference>
<evidence type="ECO:0000259" key="3">
    <source>
        <dbReference type="PROSITE" id="PS50109"/>
    </source>
</evidence>
<dbReference type="SMART" id="SM00086">
    <property type="entry name" value="PAC"/>
    <property type="match status" value="1"/>
</dbReference>
<dbReference type="Pfam" id="PF08447">
    <property type="entry name" value="PAS_3"/>
    <property type="match status" value="1"/>
</dbReference>
<feature type="chain" id="PRO_5021902434" description="Histidine kinase" evidence="2">
    <location>
        <begin position="23"/>
        <end position="489"/>
    </location>
</feature>
<dbReference type="Pfam" id="PF02518">
    <property type="entry name" value="HATPase_c"/>
    <property type="match status" value="1"/>
</dbReference>
<dbReference type="RefSeq" id="WP_044431024.1">
    <property type="nucleotide sequence ID" value="NZ_BJYZ01000015.1"/>
</dbReference>
<comment type="caution">
    <text evidence="6">The sequence shown here is derived from an EMBL/GenBank/DDBJ whole genome shotgun (WGS) entry which is preliminary data.</text>
</comment>
<dbReference type="Proteomes" id="UP000321523">
    <property type="component" value="Unassembled WGS sequence"/>
</dbReference>
<reference evidence="6 7" key="1">
    <citation type="submission" date="2019-07" db="EMBL/GenBank/DDBJ databases">
        <title>Whole genome shotgun sequence of Skermanella aerolata NBRC 106429.</title>
        <authorList>
            <person name="Hosoyama A."/>
            <person name="Uohara A."/>
            <person name="Ohji S."/>
            <person name="Ichikawa N."/>
        </authorList>
    </citation>
    <scope>NUCLEOTIDE SEQUENCE [LARGE SCALE GENOMIC DNA]</scope>
    <source>
        <strain evidence="6 7">NBRC 106429</strain>
    </source>
</reference>
<dbReference type="EMBL" id="BJYZ01000015">
    <property type="protein sequence ID" value="GEO39345.1"/>
    <property type="molecule type" value="Genomic_DNA"/>
</dbReference>
<gene>
    <name evidence="6" type="ORF">SAE02_34930</name>
</gene>
<protein>
    <recommendedName>
        <fullName evidence="8">Histidine kinase</fullName>
    </recommendedName>
</protein>
<dbReference type="InterPro" id="IPR036890">
    <property type="entry name" value="HATPase_C_sf"/>
</dbReference>
<feature type="domain" description="Histidine kinase" evidence="3">
    <location>
        <begin position="271"/>
        <end position="465"/>
    </location>
</feature>
<dbReference type="InterPro" id="IPR005467">
    <property type="entry name" value="His_kinase_dom"/>
</dbReference>
<evidence type="ECO:0008006" key="8">
    <source>
        <dbReference type="Google" id="ProtNLM"/>
    </source>
</evidence>
<feature type="transmembrane region" description="Helical" evidence="1">
    <location>
        <begin position="71"/>
        <end position="94"/>
    </location>
</feature>
<dbReference type="Pfam" id="PF07568">
    <property type="entry name" value="HisKA_2"/>
    <property type="match status" value="1"/>
</dbReference>
<feature type="signal peptide" evidence="2">
    <location>
        <begin position="1"/>
        <end position="22"/>
    </location>
</feature>
<dbReference type="NCBIfam" id="TIGR00229">
    <property type="entry name" value="sensory_box"/>
    <property type="match status" value="1"/>
</dbReference>
<evidence type="ECO:0000256" key="1">
    <source>
        <dbReference type="SAM" id="Phobius"/>
    </source>
</evidence>
<dbReference type="PROSITE" id="PS50109">
    <property type="entry name" value="HIS_KIN"/>
    <property type="match status" value="1"/>
</dbReference>
<dbReference type="SMART" id="SM00387">
    <property type="entry name" value="HATPase_c"/>
    <property type="match status" value="1"/>
</dbReference>
<sequence>MGERSGIWLIAAAAAAPGLLMAAASPMLDRAPDGPPAMVQNVGQVAAPASAGAIMPAGAIPGSPTAGAVVMLQPVAIAGLVAALVSGLLAAGAARRVMRNATARLSRAPAGGPHADGLSDAAGFWDVSDERLRDMAEALPQIVWITSASGSIEYYSRRWFEYSGASPGTAQQAHWRSFVHGEDLERLVSSWKEAAAQGQPWQAEYRLRRADGTYRWHLGQAIPVTGPDGTILRWFGSATDIDGQKCVEAELGRTAAERARLLQQKDILLLEIQHRVRNNLQLISSLLSLQNRSITDPDTLQQFIEARGRIQTVAQVHEQLYLTDEPDRMDFAALLREMCLNQSKPGIDVNCRRNRALDLPIDEATPLALIANELISNAVEYAYPVDGGLRTGGGEVRVTLEGRSPGDVELRVEDDGIGLPPDLEGHRTSLGMRLVRQLTRQLRGEIETQSGEAGTRISIRFVSHPVPELDLFDGGRTVRKPGKSPRPSA</sequence>
<proteinExistence type="predicted"/>
<dbReference type="InterPro" id="IPR035965">
    <property type="entry name" value="PAS-like_dom_sf"/>
</dbReference>
<dbReference type="OrthoDB" id="7979512at2"/>
<dbReference type="InterPro" id="IPR003594">
    <property type="entry name" value="HATPase_dom"/>
</dbReference>
<dbReference type="InterPro" id="IPR000700">
    <property type="entry name" value="PAS-assoc_C"/>
</dbReference>
<evidence type="ECO:0000256" key="2">
    <source>
        <dbReference type="SAM" id="SignalP"/>
    </source>
</evidence>
<dbReference type="CDD" id="cd00130">
    <property type="entry name" value="PAS"/>
    <property type="match status" value="1"/>
</dbReference>
<keyword evidence="1" id="KW-1133">Transmembrane helix</keyword>
<accession>A0A512DSD5</accession>
<dbReference type="InterPro" id="IPR001610">
    <property type="entry name" value="PAC"/>
</dbReference>
<dbReference type="PROSITE" id="PS50113">
    <property type="entry name" value="PAC"/>
    <property type="match status" value="1"/>
</dbReference>
<organism evidence="6 7">
    <name type="scientific">Skermanella aerolata</name>
    <dbReference type="NCBI Taxonomy" id="393310"/>
    <lineage>
        <taxon>Bacteria</taxon>
        <taxon>Pseudomonadati</taxon>
        <taxon>Pseudomonadota</taxon>
        <taxon>Alphaproteobacteria</taxon>
        <taxon>Rhodospirillales</taxon>
        <taxon>Azospirillaceae</taxon>
        <taxon>Skermanella</taxon>
    </lineage>
</organism>
<name>A0A512DSD5_9PROT</name>
<dbReference type="AlphaFoldDB" id="A0A512DSD5"/>
<dbReference type="Gene3D" id="3.30.450.20">
    <property type="entry name" value="PAS domain"/>
    <property type="match status" value="1"/>
</dbReference>
<dbReference type="PANTHER" id="PTHR43065:SF23">
    <property type="entry name" value="SENSOR HISTIDINE KINASE PDTAS"/>
    <property type="match status" value="1"/>
</dbReference>